<keyword evidence="2" id="KW-1185">Reference proteome</keyword>
<dbReference type="Proteomes" id="UP001055879">
    <property type="component" value="Linkage Group LG06"/>
</dbReference>
<protein>
    <submittedName>
        <fullName evidence="1">Uncharacterized protein</fullName>
    </submittedName>
</protein>
<organism evidence="1 2">
    <name type="scientific">Arctium lappa</name>
    <name type="common">Greater burdock</name>
    <name type="synonym">Lappa major</name>
    <dbReference type="NCBI Taxonomy" id="4217"/>
    <lineage>
        <taxon>Eukaryota</taxon>
        <taxon>Viridiplantae</taxon>
        <taxon>Streptophyta</taxon>
        <taxon>Embryophyta</taxon>
        <taxon>Tracheophyta</taxon>
        <taxon>Spermatophyta</taxon>
        <taxon>Magnoliopsida</taxon>
        <taxon>eudicotyledons</taxon>
        <taxon>Gunneridae</taxon>
        <taxon>Pentapetalae</taxon>
        <taxon>asterids</taxon>
        <taxon>campanulids</taxon>
        <taxon>Asterales</taxon>
        <taxon>Asteraceae</taxon>
        <taxon>Carduoideae</taxon>
        <taxon>Cardueae</taxon>
        <taxon>Arctiinae</taxon>
        <taxon>Arctium</taxon>
    </lineage>
</organism>
<comment type="caution">
    <text evidence="1">The sequence shown here is derived from an EMBL/GenBank/DDBJ whole genome shotgun (WGS) entry which is preliminary data.</text>
</comment>
<evidence type="ECO:0000313" key="2">
    <source>
        <dbReference type="Proteomes" id="UP001055879"/>
    </source>
</evidence>
<gene>
    <name evidence="1" type="ORF">L6452_19299</name>
</gene>
<name>A0ACB9BA16_ARCLA</name>
<sequence>MAATPVGVNQNPTVHDSGKEDVSCSAKGRGLTYEEVTILQKESSDGSSSSTNDTRVSAYELVKVVVGNKDTTSLQFFPLEDKFQSRIHIPVSLDKVEHKKWQQKKVQSEEVNKVKKVGSTQMSMHKPIAMQDMQTQPANEPLVVEPVVQPDHASNKDCGGTTAMRLEGTEASTKDKGKSIRNGSSWLPADGGENWGVRTTPPTTVSLSTSVREQTPSVVVVVKSINVAKPLRGILKTTNRFNALSGSDGNGGGEDKHD</sequence>
<dbReference type="EMBL" id="CM042052">
    <property type="protein sequence ID" value="KAI3718428.1"/>
    <property type="molecule type" value="Genomic_DNA"/>
</dbReference>
<reference evidence="2" key="1">
    <citation type="journal article" date="2022" name="Mol. Ecol. Resour.">
        <title>The genomes of chicory, endive, great burdock and yacon provide insights into Asteraceae palaeo-polyploidization history and plant inulin production.</title>
        <authorList>
            <person name="Fan W."/>
            <person name="Wang S."/>
            <person name="Wang H."/>
            <person name="Wang A."/>
            <person name="Jiang F."/>
            <person name="Liu H."/>
            <person name="Zhao H."/>
            <person name="Xu D."/>
            <person name="Zhang Y."/>
        </authorList>
    </citation>
    <scope>NUCLEOTIDE SEQUENCE [LARGE SCALE GENOMIC DNA]</scope>
    <source>
        <strain evidence="2">cv. Niubang</strain>
    </source>
</reference>
<proteinExistence type="predicted"/>
<accession>A0ACB9BA16</accession>
<reference evidence="1 2" key="2">
    <citation type="journal article" date="2022" name="Mol. Ecol. Resour.">
        <title>The genomes of chicory, endive, great burdock and yacon provide insights into Asteraceae paleo-polyploidization history and plant inulin production.</title>
        <authorList>
            <person name="Fan W."/>
            <person name="Wang S."/>
            <person name="Wang H."/>
            <person name="Wang A."/>
            <person name="Jiang F."/>
            <person name="Liu H."/>
            <person name="Zhao H."/>
            <person name="Xu D."/>
            <person name="Zhang Y."/>
        </authorList>
    </citation>
    <scope>NUCLEOTIDE SEQUENCE [LARGE SCALE GENOMIC DNA]</scope>
    <source>
        <strain evidence="2">cv. Niubang</strain>
    </source>
</reference>
<evidence type="ECO:0000313" key="1">
    <source>
        <dbReference type="EMBL" id="KAI3718428.1"/>
    </source>
</evidence>